<proteinExistence type="predicted"/>
<protein>
    <submittedName>
        <fullName evidence="1">Uncharacterized protein</fullName>
    </submittedName>
</protein>
<dbReference type="EMBL" id="JAIWYP010000006">
    <property type="protein sequence ID" value="KAH3813749.1"/>
    <property type="molecule type" value="Genomic_DNA"/>
</dbReference>
<dbReference type="AlphaFoldDB" id="A0A9D4GDT9"/>
<comment type="caution">
    <text evidence="1">The sequence shown here is derived from an EMBL/GenBank/DDBJ whole genome shotgun (WGS) entry which is preliminary data.</text>
</comment>
<reference evidence="1" key="2">
    <citation type="submission" date="2020-11" db="EMBL/GenBank/DDBJ databases">
        <authorList>
            <person name="McCartney M.A."/>
            <person name="Auch B."/>
            <person name="Kono T."/>
            <person name="Mallez S."/>
            <person name="Becker A."/>
            <person name="Gohl D.M."/>
            <person name="Silverstein K.A.T."/>
            <person name="Koren S."/>
            <person name="Bechman K.B."/>
            <person name="Herman A."/>
            <person name="Abrahante J.E."/>
            <person name="Garbe J."/>
        </authorList>
    </citation>
    <scope>NUCLEOTIDE SEQUENCE</scope>
    <source>
        <strain evidence="1">Duluth1</strain>
        <tissue evidence="1">Whole animal</tissue>
    </source>
</reference>
<name>A0A9D4GDT9_DREPO</name>
<dbReference type="Proteomes" id="UP000828390">
    <property type="component" value="Unassembled WGS sequence"/>
</dbReference>
<evidence type="ECO:0000313" key="1">
    <source>
        <dbReference type="EMBL" id="KAH3813749.1"/>
    </source>
</evidence>
<reference evidence="1" key="1">
    <citation type="journal article" date="2019" name="bioRxiv">
        <title>The Genome of the Zebra Mussel, Dreissena polymorpha: A Resource for Invasive Species Research.</title>
        <authorList>
            <person name="McCartney M.A."/>
            <person name="Auch B."/>
            <person name="Kono T."/>
            <person name="Mallez S."/>
            <person name="Zhang Y."/>
            <person name="Obille A."/>
            <person name="Becker A."/>
            <person name="Abrahante J.E."/>
            <person name="Garbe J."/>
            <person name="Badalamenti J.P."/>
            <person name="Herman A."/>
            <person name="Mangelson H."/>
            <person name="Liachko I."/>
            <person name="Sullivan S."/>
            <person name="Sone E.D."/>
            <person name="Koren S."/>
            <person name="Silverstein K.A.T."/>
            <person name="Beckman K.B."/>
            <person name="Gohl D.M."/>
        </authorList>
    </citation>
    <scope>NUCLEOTIDE SEQUENCE</scope>
    <source>
        <strain evidence="1">Duluth1</strain>
        <tissue evidence="1">Whole animal</tissue>
    </source>
</reference>
<accession>A0A9D4GDT9</accession>
<keyword evidence="2" id="KW-1185">Reference proteome</keyword>
<evidence type="ECO:0000313" key="2">
    <source>
        <dbReference type="Proteomes" id="UP000828390"/>
    </source>
</evidence>
<gene>
    <name evidence="1" type="ORF">DPMN_142217</name>
</gene>
<sequence length="61" mass="6848">MYLAYAGTLFDVIPPSKALYGFADDHIASKCFRPSSSNEADAIREVEHSAIVINDWMNKNR</sequence>
<organism evidence="1 2">
    <name type="scientific">Dreissena polymorpha</name>
    <name type="common">Zebra mussel</name>
    <name type="synonym">Mytilus polymorpha</name>
    <dbReference type="NCBI Taxonomy" id="45954"/>
    <lineage>
        <taxon>Eukaryota</taxon>
        <taxon>Metazoa</taxon>
        <taxon>Spiralia</taxon>
        <taxon>Lophotrochozoa</taxon>
        <taxon>Mollusca</taxon>
        <taxon>Bivalvia</taxon>
        <taxon>Autobranchia</taxon>
        <taxon>Heteroconchia</taxon>
        <taxon>Euheterodonta</taxon>
        <taxon>Imparidentia</taxon>
        <taxon>Neoheterodontei</taxon>
        <taxon>Myida</taxon>
        <taxon>Dreissenoidea</taxon>
        <taxon>Dreissenidae</taxon>
        <taxon>Dreissena</taxon>
    </lineage>
</organism>